<dbReference type="GO" id="GO:0005886">
    <property type="term" value="C:plasma membrane"/>
    <property type="evidence" value="ECO:0007669"/>
    <property type="project" value="UniProtKB-SubCell"/>
</dbReference>
<keyword evidence="10 14" id="KW-0175">Coiled coil</keyword>
<evidence type="ECO:0000256" key="1">
    <source>
        <dbReference type="ARBA" id="ARBA00003856"/>
    </source>
</evidence>
<feature type="domain" description="Mab-21-like HhH/H2TH-like" evidence="16">
    <location>
        <begin position="394"/>
        <end position="463"/>
    </location>
</feature>
<dbReference type="Pfam" id="PF20266">
    <property type="entry name" value="Mab-21_C"/>
    <property type="match status" value="1"/>
</dbReference>
<evidence type="ECO:0000256" key="15">
    <source>
        <dbReference type="SAM" id="SignalP"/>
    </source>
</evidence>
<dbReference type="PRINTS" id="PR02107">
    <property type="entry name" value="INOS145TPRIP"/>
</dbReference>
<evidence type="ECO:0000256" key="4">
    <source>
        <dbReference type="ARBA" id="ARBA00005554"/>
    </source>
</evidence>
<dbReference type="PANTHER" id="PTHR10656">
    <property type="entry name" value="CELL FATE DETERMINING PROTEIN MAB21-RELATED"/>
    <property type="match status" value="1"/>
</dbReference>
<keyword evidence="17" id="KW-0675">Receptor</keyword>
<evidence type="ECO:0000256" key="10">
    <source>
        <dbReference type="ARBA" id="ARBA00023054"/>
    </source>
</evidence>
<evidence type="ECO:0000259" key="16">
    <source>
        <dbReference type="Pfam" id="PF20266"/>
    </source>
</evidence>
<evidence type="ECO:0000256" key="5">
    <source>
        <dbReference type="ARBA" id="ARBA00019443"/>
    </source>
</evidence>
<reference evidence="17 18" key="1">
    <citation type="submission" date="2019-01" db="EMBL/GenBank/DDBJ databases">
        <title>Draft Genome and Complete Hox-Cluster Characterization of the Sterlet Sturgeon (Acipenser ruthenus).</title>
        <authorList>
            <person name="Wei Q."/>
        </authorList>
    </citation>
    <scope>NUCLEOTIDE SEQUENCE [LARGE SCALE GENOMIC DNA]</scope>
    <source>
        <strain evidence="17">WHYD16114868_AA</strain>
        <tissue evidence="17">Blood</tissue>
    </source>
</reference>
<evidence type="ECO:0000256" key="8">
    <source>
        <dbReference type="ARBA" id="ARBA00022729"/>
    </source>
</evidence>
<keyword evidence="12" id="KW-0325">Glycoprotein</keyword>
<organism evidence="17 18">
    <name type="scientific">Acipenser ruthenus</name>
    <name type="common">Sterlet sturgeon</name>
    <dbReference type="NCBI Taxonomy" id="7906"/>
    <lineage>
        <taxon>Eukaryota</taxon>
        <taxon>Metazoa</taxon>
        <taxon>Chordata</taxon>
        <taxon>Craniata</taxon>
        <taxon>Vertebrata</taxon>
        <taxon>Euteleostomi</taxon>
        <taxon>Actinopterygii</taxon>
        <taxon>Chondrostei</taxon>
        <taxon>Acipenseriformes</taxon>
        <taxon>Acipenseridae</taxon>
        <taxon>Acipenser</taxon>
    </lineage>
</organism>
<evidence type="ECO:0000256" key="7">
    <source>
        <dbReference type="ARBA" id="ARBA00022692"/>
    </source>
</evidence>
<dbReference type="InterPro" id="IPR026250">
    <property type="entry name" value="ITPRIP-like"/>
</dbReference>
<evidence type="ECO:0000256" key="12">
    <source>
        <dbReference type="ARBA" id="ARBA00023180"/>
    </source>
</evidence>
<feature type="chain" id="PRO_5019168713" description="Inositol 1,4,5-trisphosphate receptor-interacting protein" evidence="15">
    <location>
        <begin position="16"/>
        <end position="538"/>
    </location>
</feature>
<keyword evidence="18" id="KW-1185">Reference proteome</keyword>
<keyword evidence="7" id="KW-0812">Transmembrane</keyword>
<dbReference type="InterPro" id="IPR046906">
    <property type="entry name" value="Mab-21_HhH/H2TH-like"/>
</dbReference>
<evidence type="ECO:0000256" key="14">
    <source>
        <dbReference type="SAM" id="Coils"/>
    </source>
</evidence>
<comment type="similarity">
    <text evidence="4">Belongs to the ITPRIP family.</text>
</comment>
<gene>
    <name evidence="17" type="ORF">EOD39_10838</name>
</gene>
<feature type="coiled-coil region" evidence="14">
    <location>
        <begin position="33"/>
        <end position="60"/>
    </location>
</feature>
<keyword evidence="9" id="KW-1133">Transmembrane helix</keyword>
<dbReference type="SMART" id="SM01265">
    <property type="entry name" value="Mab-21"/>
    <property type="match status" value="1"/>
</dbReference>
<evidence type="ECO:0000256" key="3">
    <source>
        <dbReference type="ARBA" id="ARBA00004494"/>
    </source>
</evidence>
<dbReference type="EMBL" id="SCEB01215840">
    <property type="protein sequence ID" value="RXM27394.1"/>
    <property type="molecule type" value="Genomic_DNA"/>
</dbReference>
<comment type="subcellular location">
    <subcellularLocation>
        <location evidence="2">Cell membrane</location>
        <topology evidence="2">Single-pass type I membrane protein</topology>
    </subcellularLocation>
    <subcellularLocation>
        <location evidence="3">Nucleus outer membrane</location>
        <topology evidence="3">Single-pass type I membrane protein</topology>
    </subcellularLocation>
</comment>
<keyword evidence="6" id="KW-1003">Cell membrane</keyword>
<keyword evidence="11" id="KW-0472">Membrane</keyword>
<keyword evidence="8 15" id="KW-0732">Signal</keyword>
<evidence type="ECO:0000313" key="18">
    <source>
        <dbReference type="Proteomes" id="UP000289886"/>
    </source>
</evidence>
<dbReference type="AlphaFoldDB" id="A0A444TWT3"/>
<evidence type="ECO:0000256" key="11">
    <source>
        <dbReference type="ARBA" id="ARBA00023136"/>
    </source>
</evidence>
<evidence type="ECO:0000256" key="2">
    <source>
        <dbReference type="ARBA" id="ARBA00004251"/>
    </source>
</evidence>
<sequence>MQGGIFRVCVVVAAALFFQKENTTLPEQEDDIILQMKDHEEKLQSEMIRLEQEVSKQDLEVPKAVEEEEEEEDNQGLDLWSTLSLIIFLMIEIWRQDFQDGSAQDSAPNSEEEDYLVIGNISQKTTLPDKVVLASFHDNCIRISGNDFWRMREFVEGFADDLLEALRSVCNRDADMEVEDCIGVGSMYENWRVNKPLLCDLIVPFAPPEPYCFQFQLWCCSGNDVPPDRQGCGRIKVVKANEDGSGCLCGKSNLGEDMLCLLHSKNETPRATDTTEDLLCSKNTPYLAKDQVMKWFQISITKAWNRISHKYDFELTFRNLDSPGALKVKFRSGKVIIFNITPVVQFEDTDAYFVSSFNSSSPPDVYWSLSLAVYEKNLLKSLAKKLPDNPCHLSCLQIVSFLHRKQSSLTGKSGLTNYHLKTALLHLLLSKAPSEWHPEHLEKRLRDIFQFLEKSLQEKKLYHALIGNKQVSKDILIPAQFQASEPLNLFRPLVLQGELYAKTVESFHEMLRNAPVLIQEYTTHFPNGLVPASSNTRV</sequence>
<dbReference type="PANTHER" id="PTHR10656:SF8">
    <property type="entry name" value="INOSITOL 1,4,5-TRISPHOSPHATE RECEPTOR-INTERACTING PROTEIN"/>
    <property type="match status" value="1"/>
</dbReference>
<dbReference type="Gene3D" id="3.30.460.90">
    <property type="match status" value="1"/>
</dbReference>
<comment type="caution">
    <text evidence="17">The sequence shown here is derived from an EMBL/GenBank/DDBJ whole genome shotgun (WGS) entry which is preliminary data.</text>
</comment>
<evidence type="ECO:0000256" key="13">
    <source>
        <dbReference type="ARBA" id="ARBA00023242"/>
    </source>
</evidence>
<dbReference type="Proteomes" id="UP000289886">
    <property type="component" value="Unassembled WGS sequence"/>
</dbReference>
<name>A0A444TWT3_ACIRT</name>
<feature type="signal peptide" evidence="15">
    <location>
        <begin position="1"/>
        <end position="15"/>
    </location>
</feature>
<comment type="function">
    <text evidence="1">Enhances Ca(2+)-mediated inhibition of inositol 1,4,5-triphosphate receptor (ITPR) Ca(2+) release.</text>
</comment>
<evidence type="ECO:0000313" key="17">
    <source>
        <dbReference type="EMBL" id="RXM27394.1"/>
    </source>
</evidence>
<protein>
    <recommendedName>
        <fullName evidence="5">Inositol 1,4,5-trisphosphate receptor-interacting protein</fullName>
    </recommendedName>
</protein>
<keyword evidence="13" id="KW-0539">Nucleus</keyword>
<accession>A0A444TWT3</accession>
<evidence type="ECO:0000256" key="9">
    <source>
        <dbReference type="ARBA" id="ARBA00022989"/>
    </source>
</evidence>
<evidence type="ECO:0000256" key="6">
    <source>
        <dbReference type="ARBA" id="ARBA00022475"/>
    </source>
</evidence>
<proteinExistence type="inferred from homology"/>
<dbReference type="Gene3D" id="1.10.1410.40">
    <property type="match status" value="1"/>
</dbReference>
<dbReference type="GO" id="GO:0005640">
    <property type="term" value="C:nuclear outer membrane"/>
    <property type="evidence" value="ECO:0007669"/>
    <property type="project" value="UniProtKB-SubCell"/>
</dbReference>
<dbReference type="InterPro" id="IPR024810">
    <property type="entry name" value="MAB21L/cGLR"/>
</dbReference>